<feature type="chain" id="PRO_5026244783" evidence="2">
    <location>
        <begin position="28"/>
        <end position="364"/>
    </location>
</feature>
<dbReference type="EMBL" id="CP051206">
    <property type="protein sequence ID" value="QJB44167.1"/>
    <property type="molecule type" value="Genomic_DNA"/>
</dbReference>
<reference evidence="3 4" key="1">
    <citation type="submission" date="2020-04" db="EMBL/GenBank/DDBJ databases">
        <title>Genome-Wide Identification of 5-Methylcytosine Sites in Bacterial Genomes By High-Throughput Sequencing of MspJI Restriction Fragments.</title>
        <authorList>
            <person name="Wu V."/>
        </authorList>
    </citation>
    <scope>NUCLEOTIDE SEQUENCE [LARGE SCALE GENOMIC DNA]</scope>
    <source>
        <strain evidence="3 4">CCAP 1403/13f</strain>
    </source>
</reference>
<feature type="region of interest" description="Disordered" evidence="1">
    <location>
        <begin position="24"/>
        <end position="228"/>
    </location>
</feature>
<organism evidence="3 4">
    <name type="scientific">Dolichospermum flos-aquae CCAP 1403/13F</name>
    <dbReference type="NCBI Taxonomy" id="315271"/>
    <lineage>
        <taxon>Bacteria</taxon>
        <taxon>Bacillati</taxon>
        <taxon>Cyanobacteriota</taxon>
        <taxon>Cyanophyceae</taxon>
        <taxon>Nostocales</taxon>
        <taxon>Aphanizomenonaceae</taxon>
        <taxon>Dolichospermum</taxon>
    </lineage>
</organism>
<feature type="compositionally biased region" description="Gly residues" evidence="1">
    <location>
        <begin position="54"/>
        <end position="63"/>
    </location>
</feature>
<sequence length="364" mass="35854">MLKIRTFILALSLTPLLALNWQTSSPAQTSPSLGTAGSMSGAPGPVNTSPSVGTAGGMSGGGNTSTSGNTISNPDPSVGTAGGQSGGGTTGSNGNTNSNPSVGNAGGQSGADQETANNGNPDENTSASGGNAGGQSGADQETANNGNPEENTSASGGNAGGQSGAGEETANNGNPDENTSASGGNAGGQSGAGNETANNADNGGNNNEGNDQNPSGSGETLIPRASSIRIIRTPAGRTMRIRIKSTQRELNAAALNLLNSNNSGVLVALLQGGSIGQTASDNLTNFLSNAGVNADLGNNLRVILSRIVPNQGNADVDINQLNNGINTYNQIIQQSSPVTLQALSQSQDFVAIGKALKELRAAVN</sequence>
<reference evidence="3 4" key="2">
    <citation type="submission" date="2020-04" db="EMBL/GenBank/DDBJ databases">
        <authorList>
            <person name="Fomenkov A."/>
            <person name="Anton B.P."/>
            <person name="Roberts R.J."/>
        </authorList>
    </citation>
    <scope>NUCLEOTIDE SEQUENCE [LARGE SCALE GENOMIC DNA]</scope>
    <source>
        <strain evidence="3 4">CCAP 1403/13f</strain>
    </source>
</reference>
<feature type="compositionally biased region" description="Low complexity" evidence="1">
    <location>
        <begin position="64"/>
        <end position="79"/>
    </location>
</feature>
<evidence type="ECO:0000313" key="3">
    <source>
        <dbReference type="EMBL" id="QJB44167.1"/>
    </source>
</evidence>
<accession>A0A6H2BY50</accession>
<evidence type="ECO:0000256" key="2">
    <source>
        <dbReference type="SAM" id="SignalP"/>
    </source>
</evidence>
<feature type="compositionally biased region" description="Low complexity" evidence="1">
    <location>
        <begin position="92"/>
        <end position="103"/>
    </location>
</feature>
<name>A0A6H2BY50_DOLFA</name>
<feature type="compositionally biased region" description="Gly residues" evidence="1">
    <location>
        <begin position="80"/>
        <end position="91"/>
    </location>
</feature>
<dbReference type="KEGG" id="dfs:HGD76_08145"/>
<evidence type="ECO:0000256" key="1">
    <source>
        <dbReference type="SAM" id="MobiDB-lite"/>
    </source>
</evidence>
<gene>
    <name evidence="3" type="ORF">HGD76_08145</name>
</gene>
<feature type="signal peptide" evidence="2">
    <location>
        <begin position="1"/>
        <end position="27"/>
    </location>
</feature>
<feature type="compositionally biased region" description="Polar residues" evidence="1">
    <location>
        <begin position="24"/>
        <end position="38"/>
    </location>
</feature>
<evidence type="ECO:0000313" key="4">
    <source>
        <dbReference type="Proteomes" id="UP000502433"/>
    </source>
</evidence>
<feature type="compositionally biased region" description="Low complexity" evidence="1">
    <location>
        <begin position="192"/>
        <end position="213"/>
    </location>
</feature>
<dbReference type="RefSeq" id="WP_168695471.1">
    <property type="nucleotide sequence ID" value="NZ_CP051206.1"/>
</dbReference>
<dbReference type="AlphaFoldDB" id="A0A6H2BY50"/>
<protein>
    <submittedName>
        <fullName evidence="3">Uncharacterized protein</fullName>
    </submittedName>
</protein>
<feature type="compositionally biased region" description="Polar residues" evidence="1">
    <location>
        <begin position="110"/>
        <end position="125"/>
    </location>
</feature>
<feature type="compositionally biased region" description="Polar residues" evidence="1">
    <location>
        <begin position="139"/>
        <end position="152"/>
    </location>
</feature>
<keyword evidence="2" id="KW-0732">Signal</keyword>
<proteinExistence type="predicted"/>
<dbReference type="Proteomes" id="UP000502433">
    <property type="component" value="Chromosome"/>
</dbReference>